<keyword evidence="2" id="KW-0812">Transmembrane</keyword>
<protein>
    <submittedName>
        <fullName evidence="5">Isoprenylcysteine carboxylmethyltransferase family protein</fullName>
    </submittedName>
</protein>
<keyword evidence="4" id="KW-0472">Membrane</keyword>
<keyword evidence="6" id="KW-1185">Reference proteome</keyword>
<dbReference type="EMBL" id="QXGH01000012">
    <property type="protein sequence ID" value="RHW27513.1"/>
    <property type="molecule type" value="Genomic_DNA"/>
</dbReference>
<evidence type="ECO:0000256" key="3">
    <source>
        <dbReference type="ARBA" id="ARBA00022989"/>
    </source>
</evidence>
<gene>
    <name evidence="5" type="ORF">D0Z08_07430</name>
</gene>
<reference evidence="5 6" key="1">
    <citation type="submission" date="2018-09" db="EMBL/GenBank/DDBJ databases">
        <title>Genome sequencing of Nocardioides immobilis CCTCC AB 2017083 for comparison to Nocardioides silvaticus.</title>
        <authorList>
            <person name="Li C."/>
            <person name="Wang G."/>
        </authorList>
    </citation>
    <scope>NUCLEOTIDE SEQUENCE [LARGE SCALE GENOMIC DNA]</scope>
    <source>
        <strain evidence="5 6">CCTCC AB 2017083</strain>
    </source>
</reference>
<dbReference type="InterPro" id="IPR007318">
    <property type="entry name" value="Phopholipid_MeTrfase"/>
</dbReference>
<dbReference type="GO" id="GO:0032259">
    <property type="term" value="P:methylation"/>
    <property type="evidence" value="ECO:0007669"/>
    <property type="project" value="UniProtKB-KW"/>
</dbReference>
<dbReference type="AlphaFoldDB" id="A0A417Y4A7"/>
<keyword evidence="5" id="KW-0489">Methyltransferase</keyword>
<comment type="subcellular location">
    <subcellularLocation>
        <location evidence="1">Endomembrane system</location>
        <topology evidence="1">Multi-pass membrane protein</topology>
    </subcellularLocation>
</comment>
<dbReference type="GO" id="GO:0008168">
    <property type="term" value="F:methyltransferase activity"/>
    <property type="evidence" value="ECO:0007669"/>
    <property type="project" value="UniProtKB-KW"/>
</dbReference>
<keyword evidence="3" id="KW-1133">Transmembrane helix</keyword>
<dbReference type="GO" id="GO:0012505">
    <property type="term" value="C:endomembrane system"/>
    <property type="evidence" value="ECO:0007669"/>
    <property type="project" value="UniProtKB-SubCell"/>
</dbReference>
<evidence type="ECO:0000313" key="6">
    <source>
        <dbReference type="Proteomes" id="UP000283644"/>
    </source>
</evidence>
<comment type="caution">
    <text evidence="5">The sequence shown here is derived from an EMBL/GenBank/DDBJ whole genome shotgun (WGS) entry which is preliminary data.</text>
</comment>
<name>A0A417Y4A7_9ACTN</name>
<dbReference type="OrthoDB" id="941586at2"/>
<dbReference type="Gene3D" id="1.20.120.1630">
    <property type="match status" value="1"/>
</dbReference>
<dbReference type="RefSeq" id="WP_118924234.1">
    <property type="nucleotide sequence ID" value="NZ_QXGH01000012.1"/>
</dbReference>
<evidence type="ECO:0000313" key="5">
    <source>
        <dbReference type="EMBL" id="RHW27513.1"/>
    </source>
</evidence>
<evidence type="ECO:0000256" key="2">
    <source>
        <dbReference type="ARBA" id="ARBA00022692"/>
    </source>
</evidence>
<evidence type="ECO:0000256" key="4">
    <source>
        <dbReference type="ARBA" id="ARBA00023136"/>
    </source>
</evidence>
<dbReference type="Pfam" id="PF04191">
    <property type="entry name" value="PEMT"/>
    <property type="match status" value="1"/>
</dbReference>
<dbReference type="Proteomes" id="UP000283644">
    <property type="component" value="Unassembled WGS sequence"/>
</dbReference>
<accession>A0A417Y4A7</accession>
<keyword evidence="5" id="KW-0808">Transferase</keyword>
<organism evidence="5 6">
    <name type="scientific">Nocardioides immobilis</name>
    <dbReference type="NCBI Taxonomy" id="2049295"/>
    <lineage>
        <taxon>Bacteria</taxon>
        <taxon>Bacillati</taxon>
        <taxon>Actinomycetota</taxon>
        <taxon>Actinomycetes</taxon>
        <taxon>Propionibacteriales</taxon>
        <taxon>Nocardioidaceae</taxon>
        <taxon>Nocardioides</taxon>
    </lineage>
</organism>
<sequence>MPVVPPPAYALVGAVAQHVLARKGGAGAVRKVAGGAVAAASVVLIAGSIQRFRDTGTTVEPFRPEQASALVTDGPNALTRNPMYVGMAGLLTAHALARGGVLPALPVVVFVALIDRVQIQPEEAALRELFGQEYDAYCARVPRWLPGLPI</sequence>
<dbReference type="PANTHER" id="PTHR12714">
    <property type="entry name" value="PROTEIN-S ISOPRENYLCYSTEINE O-METHYLTRANSFERASE"/>
    <property type="match status" value="1"/>
</dbReference>
<proteinExistence type="predicted"/>
<dbReference type="PANTHER" id="PTHR12714:SF11">
    <property type="entry name" value="PROTEIN C-TERMINAL S-ISOPRENYLCYSTEINE CARBOXYL O-METHYLTRANSFERASE"/>
    <property type="match status" value="1"/>
</dbReference>
<evidence type="ECO:0000256" key="1">
    <source>
        <dbReference type="ARBA" id="ARBA00004127"/>
    </source>
</evidence>